<gene>
    <name evidence="1" type="ORF">ABG082_02395</name>
</gene>
<proteinExistence type="predicted"/>
<name>A0AAU7FL40_9BACI</name>
<sequence length="60" mass="7085">MLRVTEYKDSQPINIENDLYTPINIEFGSWNISKEPTIYWKTEDFKKFLIKIGIMKGLCA</sequence>
<accession>A0AAU7FL40</accession>
<dbReference type="EMBL" id="CP157353">
    <property type="protein sequence ID" value="XBM04642.1"/>
    <property type="molecule type" value="Genomic_DNA"/>
</dbReference>
<reference evidence="1" key="1">
    <citation type="submission" date="2024-05" db="EMBL/GenBank/DDBJ databases">
        <authorList>
            <person name="Liu Z."/>
        </authorList>
    </citation>
    <scope>NUCLEOTIDE SEQUENCE</scope>
    <source>
        <strain evidence="1">BS1807G30</strain>
    </source>
</reference>
<protein>
    <submittedName>
        <fullName evidence="1">Uncharacterized protein</fullName>
    </submittedName>
</protein>
<dbReference type="AlphaFoldDB" id="A0AAU7FL40"/>
<dbReference type="RefSeq" id="WP_017366650.1">
    <property type="nucleotide sequence ID" value="NZ_CP157353.1"/>
</dbReference>
<organism evidence="1">
    <name type="scientific">Bacillus sp. BS1807G30</name>
    <dbReference type="NCBI Taxonomy" id="3153756"/>
    <lineage>
        <taxon>Bacteria</taxon>
        <taxon>Bacillati</taxon>
        <taxon>Bacillota</taxon>
        <taxon>Bacilli</taxon>
        <taxon>Bacillales</taxon>
        <taxon>Bacillaceae</taxon>
        <taxon>Bacillus</taxon>
    </lineage>
</organism>
<evidence type="ECO:0000313" key="1">
    <source>
        <dbReference type="EMBL" id="XBM04642.1"/>
    </source>
</evidence>